<evidence type="ECO:0000256" key="6">
    <source>
        <dbReference type="ARBA" id="ARBA00023246"/>
    </source>
</evidence>
<reference evidence="11" key="1">
    <citation type="journal article" date="2023" name="G3 (Bethesda)">
        <title>A reference genome for the long-term kleptoplast-retaining sea slug Elysia crispata morphotype clarki.</title>
        <authorList>
            <person name="Eastman K.E."/>
            <person name="Pendleton A.L."/>
            <person name="Shaikh M.A."/>
            <person name="Suttiyut T."/>
            <person name="Ogas R."/>
            <person name="Tomko P."/>
            <person name="Gavelis G."/>
            <person name="Widhalm J.R."/>
            <person name="Wisecaver J.H."/>
        </authorList>
    </citation>
    <scope>NUCLEOTIDE SEQUENCE</scope>
    <source>
        <strain evidence="11">ECLA1</strain>
    </source>
</reference>
<dbReference type="GO" id="GO:0016020">
    <property type="term" value="C:membrane"/>
    <property type="evidence" value="ECO:0007669"/>
    <property type="project" value="InterPro"/>
</dbReference>
<dbReference type="SUPFAM" id="SSF57501">
    <property type="entry name" value="Cystine-knot cytokines"/>
    <property type="match status" value="1"/>
</dbReference>
<dbReference type="InterPro" id="IPR000072">
    <property type="entry name" value="PDGF/VEGF_dom"/>
</dbReference>
<feature type="compositionally biased region" description="Basic residues" evidence="8">
    <location>
        <begin position="348"/>
        <end position="363"/>
    </location>
</feature>
<dbReference type="InterPro" id="IPR029034">
    <property type="entry name" value="Cystine-knot_cytokine"/>
</dbReference>
<evidence type="ECO:0000256" key="5">
    <source>
        <dbReference type="ARBA" id="ARBA00023030"/>
    </source>
</evidence>
<evidence type="ECO:0000256" key="3">
    <source>
        <dbReference type="ARBA" id="ARBA00022525"/>
    </source>
</evidence>
<keyword evidence="3" id="KW-0964">Secreted</keyword>
<dbReference type="Gene3D" id="2.10.90.10">
    <property type="entry name" value="Cystine-knot cytokines"/>
    <property type="match status" value="1"/>
</dbReference>
<evidence type="ECO:0000256" key="2">
    <source>
        <dbReference type="ARBA" id="ARBA00006686"/>
    </source>
</evidence>
<protein>
    <recommendedName>
        <fullName evidence="10">Platelet-derived growth factor (PDGF) family profile domain-containing protein</fullName>
    </recommendedName>
</protein>
<feature type="signal peptide" evidence="9">
    <location>
        <begin position="1"/>
        <end position="23"/>
    </location>
</feature>
<dbReference type="EMBL" id="JAWDGP010006108">
    <property type="protein sequence ID" value="KAK3747084.1"/>
    <property type="molecule type" value="Genomic_DNA"/>
</dbReference>
<feature type="domain" description="Platelet-derived growth factor (PDGF) family profile" evidence="10">
    <location>
        <begin position="98"/>
        <end position="181"/>
    </location>
</feature>
<dbReference type="PANTHER" id="PTHR11633:SF1">
    <property type="entry name" value="LD28763P"/>
    <property type="match status" value="1"/>
</dbReference>
<dbReference type="Proteomes" id="UP001283361">
    <property type="component" value="Unassembled WGS sequence"/>
</dbReference>
<dbReference type="SMART" id="SM00141">
    <property type="entry name" value="PDGF"/>
    <property type="match status" value="1"/>
</dbReference>
<dbReference type="GO" id="GO:0051781">
    <property type="term" value="P:positive regulation of cell division"/>
    <property type="evidence" value="ECO:0007669"/>
    <property type="project" value="UniProtKB-KW"/>
</dbReference>
<feature type="chain" id="PRO_5042250370" description="Platelet-derived growth factor (PDGF) family profile domain-containing protein" evidence="9">
    <location>
        <begin position="24"/>
        <end position="371"/>
    </location>
</feature>
<dbReference type="Pfam" id="PF03128">
    <property type="entry name" value="CXCXC"/>
    <property type="match status" value="1"/>
</dbReference>
<dbReference type="PANTHER" id="PTHR11633">
    <property type="entry name" value="PLATELET-DERIVED GROWTH FACTOR"/>
    <property type="match status" value="1"/>
</dbReference>
<dbReference type="InterPro" id="IPR004153">
    <property type="entry name" value="CXCXC_repeat"/>
</dbReference>
<organism evidence="11 12">
    <name type="scientific">Elysia crispata</name>
    <name type="common">lettuce slug</name>
    <dbReference type="NCBI Taxonomy" id="231223"/>
    <lineage>
        <taxon>Eukaryota</taxon>
        <taxon>Metazoa</taxon>
        <taxon>Spiralia</taxon>
        <taxon>Lophotrochozoa</taxon>
        <taxon>Mollusca</taxon>
        <taxon>Gastropoda</taxon>
        <taxon>Heterobranchia</taxon>
        <taxon>Euthyneura</taxon>
        <taxon>Panpulmonata</taxon>
        <taxon>Sacoglossa</taxon>
        <taxon>Placobranchoidea</taxon>
        <taxon>Plakobranchidae</taxon>
        <taxon>Elysia</taxon>
    </lineage>
</organism>
<evidence type="ECO:0000256" key="8">
    <source>
        <dbReference type="SAM" id="MobiDB-lite"/>
    </source>
</evidence>
<keyword evidence="12" id="KW-1185">Reference proteome</keyword>
<keyword evidence="6" id="KW-0497">Mitogen</keyword>
<evidence type="ECO:0000313" key="12">
    <source>
        <dbReference type="Proteomes" id="UP001283361"/>
    </source>
</evidence>
<gene>
    <name evidence="11" type="ORF">RRG08_046471</name>
</gene>
<evidence type="ECO:0000256" key="1">
    <source>
        <dbReference type="ARBA" id="ARBA00004613"/>
    </source>
</evidence>
<comment type="similarity">
    <text evidence="2 7">Belongs to the PDGF/VEGF growth factor family.</text>
</comment>
<keyword evidence="4 9" id="KW-0732">Signal</keyword>
<dbReference type="GO" id="GO:0070851">
    <property type="term" value="F:growth factor receptor binding"/>
    <property type="evidence" value="ECO:0007669"/>
    <property type="project" value="TreeGrafter"/>
</dbReference>
<dbReference type="GO" id="GO:0008083">
    <property type="term" value="F:growth factor activity"/>
    <property type="evidence" value="ECO:0007669"/>
    <property type="project" value="UniProtKB-KW"/>
</dbReference>
<evidence type="ECO:0000259" key="10">
    <source>
        <dbReference type="PROSITE" id="PS50278"/>
    </source>
</evidence>
<accession>A0AAE0YJE4</accession>
<sequence length="371" mass="41928">MMASVLFVLYLAVLGSAVSQGSGQMRNQSLKRQLQYERAPELSALERLMNVTTMEEFMTLLRVNGRPVTEHDIYSKYPSLTKYRISAQGGYMAEADVCSPREMTVEFDLPEAIHGEVFFPRCTRVMRCGGCCASRHVACVPVEIEKKVFNVVKSSVPFLRSDHLIFSGFRKVVVERHLSCRLQCSLSQKKCGPHKIFLPEQCTCACAKTLRCFGAKSWDPENCRCACMDTQSCFTGQKLNQQTCRCERYLGQEEAANSVFTGVSADKKHPDQPSLTWGRRQPSETVVFGPARPVSATTSRASVTQAEQAGKCPGLKCPPSFTAVRSRAGLCFCVRNDRHSFYHRRRHARRNSWRQSRTRRRQRWGQAVTGR</sequence>
<evidence type="ECO:0000256" key="4">
    <source>
        <dbReference type="ARBA" id="ARBA00022729"/>
    </source>
</evidence>
<comment type="subcellular location">
    <subcellularLocation>
        <location evidence="1">Secreted</location>
    </subcellularLocation>
</comment>
<dbReference type="PROSITE" id="PS50278">
    <property type="entry name" value="PDGF_2"/>
    <property type="match status" value="1"/>
</dbReference>
<keyword evidence="5 7" id="KW-0339">Growth factor</keyword>
<dbReference type="GO" id="GO:0005615">
    <property type="term" value="C:extracellular space"/>
    <property type="evidence" value="ECO:0007669"/>
    <property type="project" value="TreeGrafter"/>
</dbReference>
<evidence type="ECO:0000313" key="11">
    <source>
        <dbReference type="EMBL" id="KAK3747084.1"/>
    </source>
</evidence>
<dbReference type="Pfam" id="PF00341">
    <property type="entry name" value="PDGF"/>
    <property type="match status" value="1"/>
</dbReference>
<name>A0AAE0YJE4_9GAST</name>
<comment type="caution">
    <text evidence="11">The sequence shown here is derived from an EMBL/GenBank/DDBJ whole genome shotgun (WGS) entry which is preliminary data.</text>
</comment>
<proteinExistence type="inferred from homology"/>
<feature type="region of interest" description="Disordered" evidence="8">
    <location>
        <begin position="348"/>
        <end position="371"/>
    </location>
</feature>
<dbReference type="GO" id="GO:0008284">
    <property type="term" value="P:positive regulation of cell population proliferation"/>
    <property type="evidence" value="ECO:0007669"/>
    <property type="project" value="TreeGrafter"/>
</dbReference>
<evidence type="ECO:0000256" key="7">
    <source>
        <dbReference type="RuleBase" id="RU003818"/>
    </source>
</evidence>
<dbReference type="AlphaFoldDB" id="A0AAE0YJE4"/>
<evidence type="ECO:0000256" key="9">
    <source>
        <dbReference type="SAM" id="SignalP"/>
    </source>
</evidence>